<dbReference type="AlphaFoldDB" id="A0A8H7S191"/>
<reference evidence="1 2" key="1">
    <citation type="submission" date="2020-12" db="EMBL/GenBank/DDBJ databases">
        <title>Metabolic potential, ecology and presence of endohyphal bacteria is reflected in genomic diversity of Mucoromycotina.</title>
        <authorList>
            <person name="Muszewska A."/>
            <person name="Okrasinska A."/>
            <person name="Steczkiewicz K."/>
            <person name="Drgas O."/>
            <person name="Orlowska M."/>
            <person name="Perlinska-Lenart U."/>
            <person name="Aleksandrzak-Piekarczyk T."/>
            <person name="Szatraj K."/>
            <person name="Zielenkiewicz U."/>
            <person name="Pilsyk S."/>
            <person name="Malc E."/>
            <person name="Mieczkowski P."/>
            <person name="Kruszewska J.S."/>
            <person name="Biernat P."/>
            <person name="Pawlowska J."/>
        </authorList>
    </citation>
    <scope>NUCLEOTIDE SEQUENCE [LARGE SCALE GENOMIC DNA]</scope>
    <source>
        <strain evidence="1 2">CBS 142.35</strain>
    </source>
</reference>
<sequence>MAARFTLASGITEKLDTFSAYISTFSKRSLSLLLLLTTTISVCFLYSSQSPNLLSSTTDGFRYAHNKSHLLSPGKYDCARCEQPLDNYYYNYHKKLEPKQIWDACLDRGVVPEYYLTIVMVARNDDYAGNQFHRLQNAIDSTFTLAEKTKTLIEFLIIEWNPPAGRRRIRETYRFRRSEYLTYRIITVPRKIHETLSGEGGPNVLEYEGKNVGIRFARGEFIVSTNQDDVWSPNMHNAVVSRSFRKKMFYTQYQDSHTPYDDLPSTIVNVPSFTTDDGLLEACSHDAYESHAFTFPSPQVMDTTNFLVIAHEASDFTLAHRDTWQMTQGYRETGAKTWMDMELLLTAAWTLDIPITYTRDTLSCHQQHQTVVHPNSDVDNQGVDVGKMMTKEEIHMNEKDQWGLQNIKLWEYGLQCEVFRGGLGI</sequence>
<gene>
    <name evidence="1" type="ORF">INT45_002526</name>
</gene>
<dbReference type="Proteomes" id="UP000646827">
    <property type="component" value="Unassembled WGS sequence"/>
</dbReference>
<evidence type="ECO:0000313" key="1">
    <source>
        <dbReference type="EMBL" id="KAG2219568.1"/>
    </source>
</evidence>
<protein>
    <submittedName>
        <fullName evidence="1">Uncharacterized protein</fullName>
    </submittedName>
</protein>
<dbReference type="InterPro" id="IPR029044">
    <property type="entry name" value="Nucleotide-diphossugar_trans"/>
</dbReference>
<evidence type="ECO:0000313" key="2">
    <source>
        <dbReference type="Proteomes" id="UP000646827"/>
    </source>
</evidence>
<name>A0A8H7S191_9FUNG</name>
<proteinExistence type="predicted"/>
<dbReference type="CDD" id="cd00761">
    <property type="entry name" value="Glyco_tranf_GTA_type"/>
    <property type="match status" value="1"/>
</dbReference>
<dbReference type="SUPFAM" id="SSF53448">
    <property type="entry name" value="Nucleotide-diphospho-sugar transferases"/>
    <property type="match status" value="1"/>
</dbReference>
<comment type="caution">
    <text evidence="1">The sequence shown here is derived from an EMBL/GenBank/DDBJ whole genome shotgun (WGS) entry which is preliminary data.</text>
</comment>
<accession>A0A8H7S191</accession>
<dbReference type="Gene3D" id="3.90.550.10">
    <property type="entry name" value="Spore Coat Polysaccharide Biosynthesis Protein SpsA, Chain A"/>
    <property type="match status" value="1"/>
</dbReference>
<organism evidence="1 2">
    <name type="scientific">Circinella minor</name>
    <dbReference type="NCBI Taxonomy" id="1195481"/>
    <lineage>
        <taxon>Eukaryota</taxon>
        <taxon>Fungi</taxon>
        <taxon>Fungi incertae sedis</taxon>
        <taxon>Mucoromycota</taxon>
        <taxon>Mucoromycotina</taxon>
        <taxon>Mucoromycetes</taxon>
        <taxon>Mucorales</taxon>
        <taxon>Lichtheimiaceae</taxon>
        <taxon>Circinella</taxon>
    </lineage>
</organism>
<dbReference type="OrthoDB" id="2329609at2759"/>
<keyword evidence="2" id="KW-1185">Reference proteome</keyword>
<dbReference type="EMBL" id="JAEPRB010000173">
    <property type="protein sequence ID" value="KAG2219568.1"/>
    <property type="molecule type" value="Genomic_DNA"/>
</dbReference>